<dbReference type="InterPro" id="IPR011598">
    <property type="entry name" value="bHLH_dom"/>
</dbReference>
<evidence type="ECO:0000256" key="1">
    <source>
        <dbReference type="ARBA" id="ARBA00004123"/>
    </source>
</evidence>
<dbReference type="SMART" id="SM00511">
    <property type="entry name" value="ORANGE"/>
    <property type="match status" value="1"/>
</dbReference>
<dbReference type="GeneID" id="106059552"/>
<dbReference type="Gene3D" id="4.10.280.10">
    <property type="entry name" value="Helix-loop-helix DNA-binding domain"/>
    <property type="match status" value="1"/>
</dbReference>
<feature type="domain" description="BHLH" evidence="7">
    <location>
        <begin position="103"/>
        <end position="160"/>
    </location>
</feature>
<feature type="compositionally biased region" description="Polar residues" evidence="6">
    <location>
        <begin position="79"/>
        <end position="94"/>
    </location>
</feature>
<dbReference type="OrthoDB" id="6085656at2759"/>
<dbReference type="GO" id="GO:0005634">
    <property type="term" value="C:nucleus"/>
    <property type="evidence" value="ECO:0007669"/>
    <property type="project" value="UniProtKB-SubCell"/>
</dbReference>
<comment type="subcellular location">
    <subcellularLocation>
        <location evidence="1">Nucleus</location>
    </subcellularLocation>
</comment>
<dbReference type="RefSeq" id="XP_055865151.1">
    <property type="nucleotide sequence ID" value="XM_056009176.1"/>
</dbReference>
<dbReference type="GO" id="GO:0046983">
    <property type="term" value="F:protein dimerization activity"/>
    <property type="evidence" value="ECO:0007669"/>
    <property type="project" value="InterPro"/>
</dbReference>
<feature type="region of interest" description="Disordered" evidence="6">
    <location>
        <begin position="656"/>
        <end position="689"/>
    </location>
</feature>
<dbReference type="GO" id="GO:0006355">
    <property type="term" value="P:regulation of DNA-templated transcription"/>
    <property type="evidence" value="ECO:0007669"/>
    <property type="project" value="InterPro"/>
</dbReference>
<dbReference type="InterPro" id="IPR003650">
    <property type="entry name" value="Orange_dom"/>
</dbReference>
<feature type="compositionally biased region" description="Basic and acidic residues" evidence="6">
    <location>
        <begin position="665"/>
        <end position="689"/>
    </location>
</feature>
<feature type="compositionally biased region" description="Low complexity" evidence="6">
    <location>
        <begin position="227"/>
        <end position="264"/>
    </location>
</feature>
<evidence type="ECO:0000313" key="9">
    <source>
        <dbReference type="RefSeq" id="XP_055865151.1"/>
    </source>
</evidence>
<keyword evidence="8" id="KW-1185">Reference proteome</keyword>
<evidence type="ECO:0000313" key="8">
    <source>
        <dbReference type="Proteomes" id="UP001165740"/>
    </source>
</evidence>
<dbReference type="SUPFAM" id="SSF47459">
    <property type="entry name" value="HLH, helix-loop-helix DNA-binding domain"/>
    <property type="match status" value="1"/>
</dbReference>
<reference evidence="9" key="1">
    <citation type="submission" date="2025-08" db="UniProtKB">
        <authorList>
            <consortium name="RefSeq"/>
        </authorList>
    </citation>
    <scope>IDENTIFICATION</scope>
</reference>
<dbReference type="SUPFAM" id="SSF158457">
    <property type="entry name" value="Orange domain-like"/>
    <property type="match status" value="1"/>
</dbReference>
<feature type="compositionally biased region" description="Basic residues" evidence="6">
    <location>
        <begin position="102"/>
        <end position="113"/>
    </location>
</feature>
<evidence type="ECO:0000256" key="6">
    <source>
        <dbReference type="SAM" id="MobiDB-lite"/>
    </source>
</evidence>
<feature type="region of interest" description="Disordered" evidence="6">
    <location>
        <begin position="79"/>
        <end position="113"/>
    </location>
</feature>
<dbReference type="Pfam" id="PF07527">
    <property type="entry name" value="Hairy_orange"/>
    <property type="match status" value="1"/>
</dbReference>
<dbReference type="FunFam" id="4.10.280.10:FF:000009">
    <property type="entry name" value="Transcription factor HES-1"/>
    <property type="match status" value="1"/>
</dbReference>
<keyword evidence="5" id="KW-0539">Nucleus</keyword>
<dbReference type="Proteomes" id="UP001165740">
    <property type="component" value="Chromosome 13"/>
</dbReference>
<dbReference type="PROSITE" id="PS50888">
    <property type="entry name" value="BHLH"/>
    <property type="match status" value="1"/>
</dbReference>
<evidence type="ECO:0000256" key="3">
    <source>
        <dbReference type="ARBA" id="ARBA00023125"/>
    </source>
</evidence>
<keyword evidence="2" id="KW-0805">Transcription regulation</keyword>
<dbReference type="SMART" id="SM00353">
    <property type="entry name" value="HLH"/>
    <property type="match status" value="1"/>
</dbReference>
<feature type="region of interest" description="Disordered" evidence="6">
    <location>
        <begin position="227"/>
        <end position="268"/>
    </location>
</feature>
<dbReference type="CDD" id="cd18913">
    <property type="entry name" value="bHLH-O_hairy_like"/>
    <property type="match status" value="1"/>
</dbReference>
<proteinExistence type="predicted"/>
<name>A0A9W2YR57_BIOGL</name>
<dbReference type="InterPro" id="IPR050370">
    <property type="entry name" value="HES_HEY"/>
</dbReference>
<dbReference type="Gene3D" id="6.10.250.980">
    <property type="match status" value="1"/>
</dbReference>
<keyword evidence="4" id="KW-0804">Transcription</keyword>
<evidence type="ECO:0000256" key="2">
    <source>
        <dbReference type="ARBA" id="ARBA00023015"/>
    </source>
</evidence>
<evidence type="ECO:0000256" key="5">
    <source>
        <dbReference type="ARBA" id="ARBA00023242"/>
    </source>
</evidence>
<gene>
    <name evidence="9" type="primary">LOC106059552</name>
</gene>
<dbReference type="Pfam" id="PF00010">
    <property type="entry name" value="HLH"/>
    <property type="match status" value="1"/>
</dbReference>
<sequence length="689" mass="76043">MNVHHDEESKFNSQVHNITSSLDIETTIWNLDLELQSRNLRRKPQTENLETETLKKDKRKLLLWLYLCCIWRNYLSHKGQSSPEELDNKSNNNEKVSTTASKSRKSSKPIMEKRRRARINASLGELKGLLQEAIKREGARHNKMEKADILEMAVKHLKQIQRQQTDDPLTEHLIVNKYTLGFNACAQEVSKYLEEDVELKTKLLNHLANCLTGASVQSAGCSSSSSSLMDTSSMATMSTPMSPLSIGTISPSSTSLSPESQRSLQLDAKSSSPSFVKSLEFSSFGSLDRRVSNFVVPQSLEMNAANNSSKVIEGYSTKIVSTPPLPASVCSSTSENAFSVLLNSPQASFGRHAMADLNNNGKPGKDVHDNQPISEINNNIITIPTVMGLRGALQQPQQQLQIQPVHQIHQLSDISLDHNQQAILQESNIVSNRLQLIPVKIANGETALVLSTANIMNQSGYSFQVYAPQSQPQIFAQPLQIAQIAVAFPQEEQQPTLTYIPQVNQPHSVLSSAFNATHSKPSLGFLDNQSAPLNLTASNHKSATQHSSPTSTPLSVASLNARRTHEHFPISTASAASAEAAFPNTDDQDVRYNECTSTTVSNITSSLRNNSPGLTHLESGDCTSRNMDSFNSYVQRQLCSMSEDMSACSVSTSTLDTMKGSPVPHDLRQEYKPQPDAYHDKKPDFFRPW</sequence>
<dbReference type="GO" id="GO:0003677">
    <property type="term" value="F:DNA binding"/>
    <property type="evidence" value="ECO:0007669"/>
    <property type="project" value="UniProtKB-KW"/>
</dbReference>
<keyword evidence="3" id="KW-0238">DNA-binding</keyword>
<protein>
    <submittedName>
        <fullName evidence="9">Uncharacterized protein LOC106059552</fullName>
    </submittedName>
</protein>
<accession>A0A9W2YR57</accession>
<evidence type="ECO:0000259" key="7">
    <source>
        <dbReference type="PROSITE" id="PS50888"/>
    </source>
</evidence>
<dbReference type="AlphaFoldDB" id="A0A9W2YR57"/>
<dbReference type="InterPro" id="IPR036638">
    <property type="entry name" value="HLH_DNA-bd_sf"/>
</dbReference>
<evidence type="ECO:0000256" key="4">
    <source>
        <dbReference type="ARBA" id="ARBA00023163"/>
    </source>
</evidence>
<organism evidence="8 9">
    <name type="scientific">Biomphalaria glabrata</name>
    <name type="common">Bloodfluke planorb</name>
    <name type="synonym">Freshwater snail</name>
    <dbReference type="NCBI Taxonomy" id="6526"/>
    <lineage>
        <taxon>Eukaryota</taxon>
        <taxon>Metazoa</taxon>
        <taxon>Spiralia</taxon>
        <taxon>Lophotrochozoa</taxon>
        <taxon>Mollusca</taxon>
        <taxon>Gastropoda</taxon>
        <taxon>Heterobranchia</taxon>
        <taxon>Euthyneura</taxon>
        <taxon>Panpulmonata</taxon>
        <taxon>Hygrophila</taxon>
        <taxon>Lymnaeoidea</taxon>
        <taxon>Planorbidae</taxon>
        <taxon>Biomphalaria</taxon>
    </lineage>
</organism>
<dbReference type="PANTHER" id="PTHR10985">
    <property type="entry name" value="BASIC HELIX-LOOP-HELIX TRANSCRIPTION FACTOR, HES-RELATED"/>
    <property type="match status" value="1"/>
</dbReference>